<sequence>MWQGRQGCSVCPREYVRVTNEAAESFVYAACLMLHQSDAGCGKPAPAKCQGVIKKAHKITCVHCISQGEERICDDSGEFLECNEELAEKYISLFMRVNEDLDVEKADKTRFKCFKFRIIGEEAFHMKGCTYESLPICDKLHKNMDCETCQGKHCNSLFIESYDDDDGRASTHVSSVGLIATCVRSRFCFLAFLHVSDSLAIHMTSVHGYECINNNCGLIKSHFHPFGCLILPFRRWHPYRKMLSGYVRCTCGFGGVEPFVLCKPHFPNASPVGKVKEQIIAYLNPIRVTAGLG</sequence>
<dbReference type="VEuPathDB" id="VectorBase:AFUN022014"/>
<evidence type="ECO:0000313" key="1">
    <source>
        <dbReference type="EnsemblMetazoa" id="AFUN022014-PA"/>
    </source>
</evidence>
<reference evidence="1" key="1">
    <citation type="submission" date="2020-05" db="UniProtKB">
        <authorList>
            <consortium name="EnsemblMetazoa"/>
        </authorList>
    </citation>
    <scope>IDENTIFICATION</scope>
    <source>
        <strain evidence="1">FUMOZ</strain>
    </source>
</reference>
<organism evidence="1">
    <name type="scientific">Anopheles funestus</name>
    <name type="common">African malaria mosquito</name>
    <dbReference type="NCBI Taxonomy" id="62324"/>
    <lineage>
        <taxon>Eukaryota</taxon>
        <taxon>Metazoa</taxon>
        <taxon>Ecdysozoa</taxon>
        <taxon>Arthropoda</taxon>
        <taxon>Hexapoda</taxon>
        <taxon>Insecta</taxon>
        <taxon>Pterygota</taxon>
        <taxon>Neoptera</taxon>
        <taxon>Endopterygota</taxon>
        <taxon>Diptera</taxon>
        <taxon>Nematocera</taxon>
        <taxon>Culicoidea</taxon>
        <taxon>Culicidae</taxon>
        <taxon>Anophelinae</taxon>
        <taxon>Anopheles</taxon>
    </lineage>
</organism>
<dbReference type="EnsemblMetazoa" id="AFUN022014-RA">
    <property type="protein sequence ID" value="AFUN022014-PA"/>
    <property type="gene ID" value="AFUN022014"/>
</dbReference>
<proteinExistence type="predicted"/>
<protein>
    <submittedName>
        <fullName evidence="1">Uncharacterized protein</fullName>
    </submittedName>
</protein>
<name>A0A4Y0BVU1_ANOFN</name>
<dbReference type="AlphaFoldDB" id="A0A4Y0BVU1"/>
<accession>A0A4Y0BVU1</accession>